<reference evidence="1" key="1">
    <citation type="submission" date="2023-08" db="EMBL/GenBank/DDBJ databases">
        <authorList>
            <person name="Audoor S."/>
            <person name="Bilcke G."/>
        </authorList>
    </citation>
    <scope>NUCLEOTIDE SEQUENCE</scope>
</reference>
<organism evidence="1 2">
    <name type="scientific">Cylindrotheca closterium</name>
    <dbReference type="NCBI Taxonomy" id="2856"/>
    <lineage>
        <taxon>Eukaryota</taxon>
        <taxon>Sar</taxon>
        <taxon>Stramenopiles</taxon>
        <taxon>Ochrophyta</taxon>
        <taxon>Bacillariophyta</taxon>
        <taxon>Bacillariophyceae</taxon>
        <taxon>Bacillariophycidae</taxon>
        <taxon>Bacillariales</taxon>
        <taxon>Bacillariaceae</taxon>
        <taxon>Cylindrotheca</taxon>
    </lineage>
</organism>
<gene>
    <name evidence="1" type="ORF">CYCCA115_LOCUS4096</name>
</gene>
<sequence length="399" mass="44040">MTSSGGYTSTSTIPVSWVHTGGFKVGWHALDDAMDTVPAATEGMDLLSTRASINRNIILVTDEDRNKLYQVNTAAAVKQDILDHGYALNAVVNIGIANTNASLGMKIDGSSISSTIYQANAIAAGGYSTYNRGAGEDYQIYITKWDHSRRLYQGREISTGTGGPNGGCTENCETPAPTRHHEISNPGPCNNRHFTTWKSKHFEYHGQCNLTLVKDADFIKGKGLDIQICTNIVRFWSYTSRESVSIKIGNDILEIEGSADADDAKAHYWVNYEYQGELDTFTGFPVSQELPSVYKRHYIIEVNKSASIVVQLYKEFVRVNGGHSVFGNTVGLLGNDKTGQLLARDGSTVMDDFAEFGDEWQVLPSEPRFFHKVAHPQFSELCIKPEDPLGERNRRLAGH</sequence>
<proteinExistence type="predicted"/>
<accession>A0AAD2FIT1</accession>
<evidence type="ECO:0000313" key="1">
    <source>
        <dbReference type="EMBL" id="CAJ1934757.1"/>
    </source>
</evidence>
<name>A0AAD2FIT1_9STRA</name>
<dbReference type="EMBL" id="CAKOGP040000380">
    <property type="protein sequence ID" value="CAJ1934757.1"/>
    <property type="molecule type" value="Genomic_DNA"/>
</dbReference>
<keyword evidence="2" id="KW-1185">Reference proteome</keyword>
<dbReference type="Proteomes" id="UP001295423">
    <property type="component" value="Unassembled WGS sequence"/>
</dbReference>
<dbReference type="AlphaFoldDB" id="A0AAD2FIT1"/>
<evidence type="ECO:0000313" key="2">
    <source>
        <dbReference type="Proteomes" id="UP001295423"/>
    </source>
</evidence>
<comment type="caution">
    <text evidence="1">The sequence shown here is derived from an EMBL/GenBank/DDBJ whole genome shotgun (WGS) entry which is preliminary data.</text>
</comment>
<protein>
    <submittedName>
        <fullName evidence="1">Uncharacterized protein</fullName>
    </submittedName>
</protein>